<evidence type="ECO:0000313" key="11">
    <source>
        <dbReference type="Proteomes" id="UP000187338"/>
    </source>
</evidence>
<dbReference type="InterPro" id="IPR017871">
    <property type="entry name" value="ABC_transporter-like_CS"/>
</dbReference>
<dbReference type="Pfam" id="PF00005">
    <property type="entry name" value="ABC_tran"/>
    <property type="match status" value="1"/>
</dbReference>
<dbReference type="SUPFAM" id="SSF52540">
    <property type="entry name" value="P-loop containing nucleoside triphosphate hydrolases"/>
    <property type="match status" value="1"/>
</dbReference>
<keyword evidence="8" id="KW-0472">Membrane</keyword>
<name>A0A1L8D0L3_9THEO</name>
<evidence type="ECO:0000256" key="6">
    <source>
        <dbReference type="ARBA" id="ARBA00022840"/>
    </source>
</evidence>
<dbReference type="InterPro" id="IPR003439">
    <property type="entry name" value="ABC_transporter-like_ATP-bd"/>
</dbReference>
<sequence>METVIVANNLSYHYAAEKERYALQNVSLSFLQGELVALVGPNGSGKTTFIKLLTGLLEPNEGYVEVLGRKPQKLKEEGLLGTQIGLVFQNPDNQIVAAVVEEDVAFGPENLNLPTGEIIKRVEEALKLTGLWELRQRASYALSGGQKQRLAIAGALALRPRILLLDEPTSMLDPAGRQEVLNLLLKLNEEEKLTIIFITHYMEEALRAKRLIAFDRGRVAFDGTPNNFFRQKPLVQQLGLDVPPLYKLMERLWKEKIFIPDTVTTPEMLVEEICRLR</sequence>
<dbReference type="NCBIfam" id="TIGR04520">
    <property type="entry name" value="ECF_ATPase_1"/>
    <property type="match status" value="1"/>
</dbReference>
<dbReference type="AlphaFoldDB" id="A0A1L8D0L3"/>
<evidence type="ECO:0000256" key="1">
    <source>
        <dbReference type="ARBA" id="ARBA00004202"/>
    </source>
</evidence>
<protein>
    <submittedName>
        <fullName evidence="10">Energy-coupling factor transporter ATPase</fullName>
    </submittedName>
</protein>
<evidence type="ECO:0000256" key="8">
    <source>
        <dbReference type="ARBA" id="ARBA00023136"/>
    </source>
</evidence>
<dbReference type="OrthoDB" id="9814634at2"/>
<evidence type="ECO:0000256" key="7">
    <source>
        <dbReference type="ARBA" id="ARBA00022967"/>
    </source>
</evidence>
<dbReference type="Proteomes" id="UP000187338">
    <property type="component" value="Unassembled WGS sequence"/>
</dbReference>
<dbReference type="GO" id="GO:0043190">
    <property type="term" value="C:ATP-binding cassette (ABC) transporter complex"/>
    <property type="evidence" value="ECO:0007669"/>
    <property type="project" value="TreeGrafter"/>
</dbReference>
<gene>
    <name evidence="10" type="ORF">ciss_06060</name>
</gene>
<dbReference type="InterPro" id="IPR003593">
    <property type="entry name" value="AAA+_ATPase"/>
</dbReference>
<dbReference type="GO" id="GO:0016887">
    <property type="term" value="F:ATP hydrolysis activity"/>
    <property type="evidence" value="ECO:0007669"/>
    <property type="project" value="InterPro"/>
</dbReference>
<evidence type="ECO:0000256" key="3">
    <source>
        <dbReference type="ARBA" id="ARBA00022448"/>
    </source>
</evidence>
<comment type="subcellular location">
    <subcellularLocation>
        <location evidence="1">Cell membrane</location>
        <topology evidence="1">Peripheral membrane protein</topology>
    </subcellularLocation>
</comment>
<dbReference type="CDD" id="cd03225">
    <property type="entry name" value="ABC_cobalt_CbiO_domain1"/>
    <property type="match status" value="1"/>
</dbReference>
<evidence type="ECO:0000256" key="2">
    <source>
        <dbReference type="ARBA" id="ARBA00005417"/>
    </source>
</evidence>
<evidence type="ECO:0000256" key="5">
    <source>
        <dbReference type="ARBA" id="ARBA00022741"/>
    </source>
</evidence>
<dbReference type="PROSITE" id="PS00211">
    <property type="entry name" value="ABC_TRANSPORTER_1"/>
    <property type="match status" value="1"/>
</dbReference>
<dbReference type="Gene3D" id="3.40.50.300">
    <property type="entry name" value="P-loop containing nucleotide triphosphate hydrolases"/>
    <property type="match status" value="1"/>
</dbReference>
<keyword evidence="6" id="KW-0067">ATP-binding</keyword>
<keyword evidence="4" id="KW-1003">Cell membrane</keyword>
<dbReference type="InterPro" id="IPR015856">
    <property type="entry name" value="ABC_transpr_CbiO/EcfA_su"/>
</dbReference>
<dbReference type="PANTHER" id="PTHR43553:SF24">
    <property type="entry name" value="ENERGY-COUPLING FACTOR TRANSPORTER ATP-BINDING PROTEIN ECFA1"/>
    <property type="match status" value="1"/>
</dbReference>
<keyword evidence="11" id="KW-1185">Reference proteome</keyword>
<dbReference type="FunFam" id="3.40.50.300:FF:000224">
    <property type="entry name" value="Energy-coupling factor transporter ATP-binding protein EcfA"/>
    <property type="match status" value="1"/>
</dbReference>
<keyword evidence="3" id="KW-0813">Transport</keyword>
<dbReference type="RefSeq" id="WP_075864861.1">
    <property type="nucleotide sequence ID" value="NZ_BDJL01000012.1"/>
</dbReference>
<evidence type="ECO:0000259" key="9">
    <source>
        <dbReference type="PROSITE" id="PS50893"/>
    </source>
</evidence>
<dbReference type="SMART" id="SM00382">
    <property type="entry name" value="AAA"/>
    <property type="match status" value="1"/>
</dbReference>
<dbReference type="STRING" id="661089.ciss_06060"/>
<evidence type="ECO:0000256" key="4">
    <source>
        <dbReference type="ARBA" id="ARBA00022475"/>
    </source>
</evidence>
<dbReference type="InterPro" id="IPR027417">
    <property type="entry name" value="P-loop_NTPase"/>
</dbReference>
<accession>A0A1L8D0L3</accession>
<keyword evidence="7" id="KW-1278">Translocase</keyword>
<reference evidence="11" key="1">
    <citation type="submission" date="2016-12" db="EMBL/GenBank/DDBJ databases">
        <title>Draft Genome Sequences od Carboxydothermus pertinax and islandicus, Hydrogenogenic Carboxydotrophic Bacteria.</title>
        <authorList>
            <person name="Fukuyama Y."/>
            <person name="Ohmae K."/>
            <person name="Yoneda Y."/>
            <person name="Yoshida T."/>
            <person name="Sako Y."/>
        </authorList>
    </citation>
    <scope>NUCLEOTIDE SEQUENCE [LARGE SCALE GENOMIC DNA]</scope>
    <source>
        <strain evidence="11">SET</strain>
    </source>
</reference>
<proteinExistence type="inferred from homology"/>
<comment type="caution">
    <text evidence="10">The sequence shown here is derived from an EMBL/GenBank/DDBJ whole genome shotgun (WGS) entry which is preliminary data.</text>
</comment>
<feature type="domain" description="ABC transporter" evidence="9">
    <location>
        <begin position="5"/>
        <end position="241"/>
    </location>
</feature>
<evidence type="ECO:0000313" key="10">
    <source>
        <dbReference type="EMBL" id="GAV24673.1"/>
    </source>
</evidence>
<dbReference type="PANTHER" id="PTHR43553">
    <property type="entry name" value="HEAVY METAL TRANSPORTER"/>
    <property type="match status" value="1"/>
</dbReference>
<dbReference type="GO" id="GO:0042626">
    <property type="term" value="F:ATPase-coupled transmembrane transporter activity"/>
    <property type="evidence" value="ECO:0007669"/>
    <property type="project" value="TreeGrafter"/>
</dbReference>
<comment type="similarity">
    <text evidence="2">Belongs to the ABC transporter superfamily.</text>
</comment>
<dbReference type="InterPro" id="IPR050095">
    <property type="entry name" value="ECF_ABC_transporter_ATP-bd"/>
</dbReference>
<dbReference type="PROSITE" id="PS50893">
    <property type="entry name" value="ABC_TRANSPORTER_2"/>
    <property type="match status" value="1"/>
</dbReference>
<dbReference type="GO" id="GO:0005524">
    <property type="term" value="F:ATP binding"/>
    <property type="evidence" value="ECO:0007669"/>
    <property type="project" value="UniProtKB-KW"/>
</dbReference>
<organism evidence="10 11">
    <name type="scientific">Carboxydothermus islandicus</name>
    <dbReference type="NCBI Taxonomy" id="661089"/>
    <lineage>
        <taxon>Bacteria</taxon>
        <taxon>Bacillati</taxon>
        <taxon>Bacillota</taxon>
        <taxon>Clostridia</taxon>
        <taxon>Thermoanaerobacterales</taxon>
        <taxon>Thermoanaerobacteraceae</taxon>
        <taxon>Carboxydothermus</taxon>
    </lineage>
</organism>
<keyword evidence="5" id="KW-0547">Nucleotide-binding</keyword>
<dbReference type="EMBL" id="BDJL01000012">
    <property type="protein sequence ID" value="GAV24673.1"/>
    <property type="molecule type" value="Genomic_DNA"/>
</dbReference>
<dbReference type="InterPro" id="IPR030947">
    <property type="entry name" value="EcfA_1"/>
</dbReference>